<sequence length="173" mass="18117">MTRPSSGAFLARDVHPPVLDAPDALWCSRAGSIVLVRLGAVAVAVLGDWLVLGVIGTDPRELFGVMDTTPRELMVALVGARLVVMASLIALIVPLTSCWVGFAGELLLAVGILADARPPLIVIPAAAIMMAACCALVPVLHVVDMRRYAAVGRGATGFLLTPDERRAGCRPWG</sequence>
<accession>U2Q9B7</accession>
<comment type="caution">
    <text evidence="2">The sequence shown here is derived from an EMBL/GenBank/DDBJ whole genome shotgun (WGS) entry which is preliminary data.</text>
</comment>
<proteinExistence type="predicted"/>
<reference evidence="2" key="1">
    <citation type="submission" date="2013-08" db="EMBL/GenBank/DDBJ databases">
        <authorList>
            <person name="Durkin A.S."/>
            <person name="Haft D.R."/>
            <person name="McCorrison J."/>
            <person name="Torralba M."/>
            <person name="Gillis M."/>
            <person name="Haft D.H."/>
            <person name="Methe B."/>
            <person name="Sutton G."/>
            <person name="Nelson K.E."/>
        </authorList>
    </citation>
    <scope>NUCLEOTIDE SEQUENCE [LARGE SCALE GENOMIC DNA]</scope>
    <source>
        <strain evidence="2">F0233</strain>
    </source>
</reference>
<feature type="transmembrane region" description="Helical" evidence="1">
    <location>
        <begin position="73"/>
        <end position="102"/>
    </location>
</feature>
<dbReference type="AlphaFoldDB" id="U2Q9B7"/>
<dbReference type="EMBL" id="ACVN02000244">
    <property type="protein sequence ID" value="ERK52956.1"/>
    <property type="molecule type" value="Genomic_DNA"/>
</dbReference>
<protein>
    <submittedName>
        <fullName evidence="2">Uncharacterized protein</fullName>
    </submittedName>
</protein>
<keyword evidence="1" id="KW-1133">Transmembrane helix</keyword>
<organism evidence="2 3">
    <name type="scientific">Propionibacterium acidifaciens F0233</name>
    <dbReference type="NCBI Taxonomy" id="553198"/>
    <lineage>
        <taxon>Bacteria</taxon>
        <taxon>Bacillati</taxon>
        <taxon>Actinomycetota</taxon>
        <taxon>Actinomycetes</taxon>
        <taxon>Propionibacteriales</taxon>
        <taxon>Propionibacteriaceae</taxon>
        <taxon>Propionibacterium</taxon>
    </lineage>
</organism>
<gene>
    <name evidence="2" type="ORF">HMPREF0682_1614</name>
</gene>
<keyword evidence="1" id="KW-0472">Membrane</keyword>
<keyword evidence="1" id="KW-0812">Transmembrane</keyword>
<name>U2Q9B7_9ACTN</name>
<feature type="transmembrane region" description="Helical" evidence="1">
    <location>
        <begin position="30"/>
        <end position="52"/>
    </location>
</feature>
<keyword evidence="3" id="KW-1185">Reference proteome</keyword>
<dbReference type="Proteomes" id="UP000017052">
    <property type="component" value="Unassembled WGS sequence"/>
</dbReference>
<evidence type="ECO:0000313" key="2">
    <source>
        <dbReference type="EMBL" id="ERK52956.1"/>
    </source>
</evidence>
<evidence type="ECO:0000256" key="1">
    <source>
        <dbReference type="SAM" id="Phobius"/>
    </source>
</evidence>
<feature type="transmembrane region" description="Helical" evidence="1">
    <location>
        <begin position="122"/>
        <end position="143"/>
    </location>
</feature>
<evidence type="ECO:0000313" key="3">
    <source>
        <dbReference type="Proteomes" id="UP000017052"/>
    </source>
</evidence>